<dbReference type="Proteomes" id="UP000807825">
    <property type="component" value="Unassembled WGS sequence"/>
</dbReference>
<dbReference type="AlphaFoldDB" id="A0A9D6V4P9"/>
<proteinExistence type="predicted"/>
<accession>A0A9D6V4P9</accession>
<organism evidence="1 2">
    <name type="scientific">Desulfomonile tiedjei</name>
    <dbReference type="NCBI Taxonomy" id="2358"/>
    <lineage>
        <taxon>Bacteria</taxon>
        <taxon>Pseudomonadati</taxon>
        <taxon>Thermodesulfobacteriota</taxon>
        <taxon>Desulfomonilia</taxon>
        <taxon>Desulfomonilales</taxon>
        <taxon>Desulfomonilaceae</taxon>
        <taxon>Desulfomonile</taxon>
    </lineage>
</organism>
<sequence length="109" mass="12634">MGKKPAIPREIKSEVESIVESFNERVLKKQGRYYLTRFKGRFLYLDRSDHGRIGPICRLEYRGSMDNWKFAIYKFSSGSYDSEEWFFPGSDLVDGTVEGAMKAGLEAYE</sequence>
<gene>
    <name evidence="1" type="ORF">HY912_20080</name>
</gene>
<evidence type="ECO:0000313" key="1">
    <source>
        <dbReference type="EMBL" id="MBI5251798.1"/>
    </source>
</evidence>
<name>A0A9D6V4P9_9BACT</name>
<reference evidence="1" key="1">
    <citation type="submission" date="2020-07" db="EMBL/GenBank/DDBJ databases">
        <title>Huge and variable diversity of episymbiotic CPR bacteria and DPANN archaea in groundwater ecosystems.</title>
        <authorList>
            <person name="He C.Y."/>
            <person name="Keren R."/>
            <person name="Whittaker M."/>
            <person name="Farag I.F."/>
            <person name="Doudna J."/>
            <person name="Cate J.H.D."/>
            <person name="Banfield J.F."/>
        </authorList>
    </citation>
    <scope>NUCLEOTIDE SEQUENCE</scope>
    <source>
        <strain evidence="1">NC_groundwater_1664_Pr3_B-0.1um_52_9</strain>
    </source>
</reference>
<comment type="caution">
    <text evidence="1">The sequence shown here is derived from an EMBL/GenBank/DDBJ whole genome shotgun (WGS) entry which is preliminary data.</text>
</comment>
<dbReference type="EMBL" id="JACRDE010000524">
    <property type="protein sequence ID" value="MBI5251798.1"/>
    <property type="molecule type" value="Genomic_DNA"/>
</dbReference>
<protein>
    <submittedName>
        <fullName evidence="1">Uncharacterized protein</fullName>
    </submittedName>
</protein>
<evidence type="ECO:0000313" key="2">
    <source>
        <dbReference type="Proteomes" id="UP000807825"/>
    </source>
</evidence>